<keyword evidence="2" id="KW-1185">Reference proteome</keyword>
<evidence type="ECO:0000313" key="2">
    <source>
        <dbReference type="Proteomes" id="UP001281761"/>
    </source>
</evidence>
<dbReference type="EMBL" id="JARBJD010000045">
    <property type="protein sequence ID" value="KAK2957528.1"/>
    <property type="molecule type" value="Genomic_DNA"/>
</dbReference>
<gene>
    <name evidence="1" type="ORF">BLNAU_7427</name>
</gene>
<evidence type="ECO:0000313" key="1">
    <source>
        <dbReference type="EMBL" id="KAK2957528.1"/>
    </source>
</evidence>
<comment type="caution">
    <text evidence="1">The sequence shown here is derived from an EMBL/GenBank/DDBJ whole genome shotgun (WGS) entry which is preliminary data.</text>
</comment>
<name>A0ABQ9Y1B2_9EUKA</name>
<proteinExistence type="predicted"/>
<dbReference type="Proteomes" id="UP001281761">
    <property type="component" value="Unassembled WGS sequence"/>
</dbReference>
<sequence length="330" mass="38013">MDCSPFLNWNENQSESEKEKAVVYRSLVATVKSQPALDVSLEAKAVKFLESVVLHGRESVDRFLFSLGRTADESLTNFVHWISVLFTSTSQVINTAAVKMLETLVRWCSPKVRLALVQADLIPQLFTSLNPLSLSFDEAADIHVNLMKTIAESLWLPTPNILAELKCEDRNEQQVVYETVLKQVLVPSEKYIRLLCVNRFSIIDGSLSMNFLEILARLLAICPYYRPTMDFVLHMPVFLTIPSCLTFFENEMSISCFLASMATIQWEWNMEGGEVQQRWKTMHRVLRMEGIEDVIEAKLQNDKTKFYGGWITFYSFRWNNQLGMNDPKLW</sequence>
<organism evidence="1 2">
    <name type="scientific">Blattamonas nauphoetae</name>
    <dbReference type="NCBI Taxonomy" id="2049346"/>
    <lineage>
        <taxon>Eukaryota</taxon>
        <taxon>Metamonada</taxon>
        <taxon>Preaxostyla</taxon>
        <taxon>Oxymonadida</taxon>
        <taxon>Blattamonas</taxon>
    </lineage>
</organism>
<protein>
    <submittedName>
        <fullName evidence="1">Uncharacterized protein</fullName>
    </submittedName>
</protein>
<accession>A0ABQ9Y1B2</accession>
<reference evidence="1 2" key="1">
    <citation type="journal article" date="2022" name="bioRxiv">
        <title>Genomics of Preaxostyla Flagellates Illuminates Evolutionary Transitions and the Path Towards Mitochondrial Loss.</title>
        <authorList>
            <person name="Novak L.V.F."/>
            <person name="Treitli S.C."/>
            <person name="Pyrih J."/>
            <person name="Halakuc P."/>
            <person name="Pipaliya S.V."/>
            <person name="Vacek V."/>
            <person name="Brzon O."/>
            <person name="Soukal P."/>
            <person name="Eme L."/>
            <person name="Dacks J.B."/>
            <person name="Karnkowska A."/>
            <person name="Elias M."/>
            <person name="Hampl V."/>
        </authorList>
    </citation>
    <scope>NUCLEOTIDE SEQUENCE [LARGE SCALE GENOMIC DNA]</scope>
    <source>
        <strain evidence="1">NAU3</strain>
        <tissue evidence="1">Gut</tissue>
    </source>
</reference>